<evidence type="ECO:0000256" key="1">
    <source>
        <dbReference type="ARBA" id="ARBA00004123"/>
    </source>
</evidence>
<organism evidence="6 7">
    <name type="scientific">Allacma fusca</name>
    <dbReference type="NCBI Taxonomy" id="39272"/>
    <lineage>
        <taxon>Eukaryota</taxon>
        <taxon>Metazoa</taxon>
        <taxon>Ecdysozoa</taxon>
        <taxon>Arthropoda</taxon>
        <taxon>Hexapoda</taxon>
        <taxon>Collembola</taxon>
        <taxon>Symphypleona</taxon>
        <taxon>Sminthuridae</taxon>
        <taxon>Allacma</taxon>
    </lineage>
</organism>
<proteinExistence type="predicted"/>
<comment type="subcellular location">
    <subcellularLocation>
        <location evidence="1">Nucleus</location>
    </subcellularLocation>
</comment>
<accession>A0A8J2P574</accession>
<dbReference type="GO" id="GO:0006366">
    <property type="term" value="P:transcription by RNA polymerase II"/>
    <property type="evidence" value="ECO:0007669"/>
    <property type="project" value="InterPro"/>
</dbReference>
<evidence type="ECO:0000256" key="3">
    <source>
        <dbReference type="ARBA" id="ARBA00023163"/>
    </source>
</evidence>
<dbReference type="PANTHER" id="PTHR11380:SF16">
    <property type="entry name" value="TRANSCRIPTION INITIATION PROTEIN SPT3 HOMOLOG"/>
    <property type="match status" value="1"/>
</dbReference>
<keyword evidence="2" id="KW-0805">Transcription regulation</keyword>
<dbReference type="GO" id="GO:0003713">
    <property type="term" value="F:transcription coactivator activity"/>
    <property type="evidence" value="ECO:0007669"/>
    <property type="project" value="TreeGrafter"/>
</dbReference>
<feature type="non-terminal residue" evidence="6">
    <location>
        <position position="1"/>
    </location>
</feature>
<comment type="caution">
    <text evidence="6">The sequence shown here is derived from an EMBL/GenBank/DDBJ whole genome shotgun (WGS) entry which is preliminary data.</text>
</comment>
<evidence type="ECO:0000256" key="5">
    <source>
        <dbReference type="SAM" id="MobiDB-lite"/>
    </source>
</evidence>
<dbReference type="EMBL" id="CAJVCH010352257">
    <property type="protein sequence ID" value="CAG7815741.1"/>
    <property type="molecule type" value="Genomic_DNA"/>
</dbReference>
<dbReference type="AlphaFoldDB" id="A0A8J2P574"/>
<keyword evidence="7" id="KW-1185">Reference proteome</keyword>
<gene>
    <name evidence="6" type="ORF">AFUS01_LOCUS26403</name>
</gene>
<dbReference type="PANTHER" id="PTHR11380">
    <property type="entry name" value="TRANSCRIPTION INITIATION FACTOR TFIID/SUPT3-RELATED"/>
    <property type="match status" value="1"/>
</dbReference>
<keyword evidence="3" id="KW-0804">Transcription</keyword>
<evidence type="ECO:0000313" key="6">
    <source>
        <dbReference type="EMBL" id="CAG7815741.1"/>
    </source>
</evidence>
<reference evidence="6" key="1">
    <citation type="submission" date="2021-06" db="EMBL/GenBank/DDBJ databases">
        <authorList>
            <person name="Hodson N. C."/>
            <person name="Mongue J. A."/>
            <person name="Jaron S. K."/>
        </authorList>
    </citation>
    <scope>NUCLEOTIDE SEQUENCE</scope>
</reference>
<dbReference type="GO" id="GO:0005634">
    <property type="term" value="C:nucleus"/>
    <property type="evidence" value="ECO:0007669"/>
    <property type="project" value="UniProtKB-SubCell"/>
</dbReference>
<keyword evidence="4" id="KW-0539">Nucleus</keyword>
<dbReference type="Pfam" id="PF02269">
    <property type="entry name" value="TFIID-18kDa"/>
    <property type="match status" value="1"/>
</dbReference>
<protein>
    <submittedName>
        <fullName evidence="6">Uncharacterized protein</fullName>
    </submittedName>
</protein>
<evidence type="ECO:0000256" key="2">
    <source>
        <dbReference type="ARBA" id="ARBA00023015"/>
    </source>
</evidence>
<evidence type="ECO:0000313" key="7">
    <source>
        <dbReference type="Proteomes" id="UP000708208"/>
    </source>
</evidence>
<dbReference type="InterPro" id="IPR003195">
    <property type="entry name" value="TFIID_TAF13"/>
</dbReference>
<dbReference type="Proteomes" id="UP000708208">
    <property type="component" value="Unassembled WGS sequence"/>
</dbReference>
<feature type="compositionally biased region" description="Polar residues" evidence="5">
    <location>
        <begin position="17"/>
        <end position="39"/>
    </location>
</feature>
<sequence length="292" mass="33418">MTSNNVQLSRLLKNGVTSDSQEVQEVNGNENPAQEQTINPKPPKTKIINLKTDLRSIMHAFGDSSDPIDASIEFMEMILRLELGGFLYLCDSAVAITGSKVLGLREAIFTMKNEKHRLLRLFKYFATKDHQNKLIRQNQLNSKMIFYKSYVLEIRSIIESMDETGEMLQLLMAESGIETLKTEKALRADRLNLRTSLPLYVSYAKARSVSFARKLTLLQEWIRTHLRSEFRLSQSFLEVMAFLTYELVAHVIDLTFLIRREKFGYSNPIVRLCDPRGANPDTCTSAPAFQLQ</sequence>
<feature type="region of interest" description="Disordered" evidence="5">
    <location>
        <begin position="17"/>
        <end position="44"/>
    </location>
</feature>
<name>A0A8J2P574_9HEXA</name>
<evidence type="ECO:0000256" key="4">
    <source>
        <dbReference type="ARBA" id="ARBA00023242"/>
    </source>
</evidence>
<dbReference type="OrthoDB" id="440760at2759"/>